<evidence type="ECO:0000313" key="6">
    <source>
        <dbReference type="Proteomes" id="UP000010809"/>
    </source>
</evidence>
<evidence type="ECO:0000256" key="1">
    <source>
        <dbReference type="ARBA" id="ARBA00023125"/>
    </source>
</evidence>
<dbReference type="InterPro" id="IPR039420">
    <property type="entry name" value="WalR-like"/>
</dbReference>
<dbReference type="GO" id="GO:0003677">
    <property type="term" value="F:DNA binding"/>
    <property type="evidence" value="ECO:0007669"/>
    <property type="project" value="UniProtKB-KW"/>
</dbReference>
<dbReference type="EMBL" id="CP003989">
    <property type="protein sequence ID" value="AGA31983.1"/>
    <property type="molecule type" value="Genomic_DNA"/>
</dbReference>
<proteinExistence type="predicted"/>
<dbReference type="GO" id="GO:0006355">
    <property type="term" value="P:regulation of DNA-templated transcription"/>
    <property type="evidence" value="ECO:0007669"/>
    <property type="project" value="InterPro"/>
</dbReference>
<keyword evidence="6" id="KW-1185">Reference proteome</keyword>
<dbReference type="NCBIfam" id="NF007935">
    <property type="entry name" value="PRK10651.1"/>
    <property type="match status" value="1"/>
</dbReference>
<dbReference type="PROSITE" id="PS50110">
    <property type="entry name" value="RESPONSE_REGULATORY"/>
    <property type="match status" value="1"/>
</dbReference>
<dbReference type="SUPFAM" id="SSF52172">
    <property type="entry name" value="CheY-like"/>
    <property type="match status" value="1"/>
</dbReference>
<accession>L0DSK2</accession>
<dbReference type="PATRIC" id="fig|1255043.3.peg.273"/>
<dbReference type="Proteomes" id="UP000010809">
    <property type="component" value="Chromosome"/>
</dbReference>
<dbReference type="eggNOG" id="COG2197">
    <property type="taxonomic scope" value="Bacteria"/>
</dbReference>
<feature type="domain" description="HTH luxR-type" evidence="3">
    <location>
        <begin position="139"/>
        <end position="204"/>
    </location>
</feature>
<dbReference type="KEGG" id="tni:TVNIR_0272"/>
<dbReference type="GO" id="GO:0000160">
    <property type="term" value="P:phosphorelay signal transduction system"/>
    <property type="evidence" value="ECO:0007669"/>
    <property type="project" value="InterPro"/>
</dbReference>
<evidence type="ECO:0000259" key="4">
    <source>
        <dbReference type="PROSITE" id="PS50110"/>
    </source>
</evidence>
<dbReference type="AlphaFoldDB" id="L0DSK2"/>
<dbReference type="PANTHER" id="PTHR43214:SF38">
    <property type="entry name" value="NITRATE_NITRITE RESPONSE REGULATOR PROTEIN NARL"/>
    <property type="match status" value="1"/>
</dbReference>
<dbReference type="Gene3D" id="3.40.50.2300">
    <property type="match status" value="1"/>
</dbReference>
<dbReference type="PRINTS" id="PR00038">
    <property type="entry name" value="HTHLUXR"/>
</dbReference>
<dbReference type="STRING" id="1255043.TVNIR_0272"/>
<gene>
    <name evidence="5" type="ordered locus">TVNIR_0272</name>
</gene>
<dbReference type="HOGENOM" id="CLU_000445_90_10_6"/>
<feature type="domain" description="Response regulatory" evidence="4">
    <location>
        <begin position="1"/>
        <end position="116"/>
    </location>
</feature>
<dbReference type="SUPFAM" id="SSF46894">
    <property type="entry name" value="C-terminal effector domain of the bipartite response regulators"/>
    <property type="match status" value="1"/>
</dbReference>
<dbReference type="InterPro" id="IPR016032">
    <property type="entry name" value="Sig_transdc_resp-reg_C-effctor"/>
</dbReference>
<dbReference type="InterPro" id="IPR011006">
    <property type="entry name" value="CheY-like_superfamily"/>
</dbReference>
<keyword evidence="1" id="KW-0238">DNA-binding</keyword>
<dbReference type="CDD" id="cd06170">
    <property type="entry name" value="LuxR_C_like"/>
    <property type="match status" value="1"/>
</dbReference>
<sequence>MLVIDDHPLFRRGARHLMDIDGGFEVVGEASSGREGLDLALSLRPDLVLLDLNMSDMDGTETLGALREAGIDARVVMLTVSDEEEDLVAALRAGADGYLLKHTEPEDLLRQLRQVLSGRLILTDELTERLAEAMRRQPAPGERVVLTRREQEVLDQIAAGLSNKQIARELGLSEGTVKVHVKHLLKKLGMHSRLEAALWVVEQQK</sequence>
<evidence type="ECO:0000259" key="3">
    <source>
        <dbReference type="PROSITE" id="PS50043"/>
    </source>
</evidence>
<dbReference type="SMART" id="SM00421">
    <property type="entry name" value="HTH_LUXR"/>
    <property type="match status" value="1"/>
</dbReference>
<protein>
    <submittedName>
        <fullName evidence="5">Nitrate/nitrite response regulator protein</fullName>
    </submittedName>
</protein>
<evidence type="ECO:0000313" key="5">
    <source>
        <dbReference type="EMBL" id="AGA31983.1"/>
    </source>
</evidence>
<dbReference type="PROSITE" id="PS00622">
    <property type="entry name" value="HTH_LUXR_1"/>
    <property type="match status" value="1"/>
</dbReference>
<dbReference type="Pfam" id="PF00072">
    <property type="entry name" value="Response_reg"/>
    <property type="match status" value="1"/>
</dbReference>
<reference evidence="5" key="1">
    <citation type="submission" date="2015-12" db="EMBL/GenBank/DDBJ databases">
        <authorList>
            <person name="Tikhonova T.V."/>
            <person name="Pavlov A.R."/>
            <person name="Beletsky A.V."/>
            <person name="Mardanov A.V."/>
            <person name="Sorokin D.Y."/>
            <person name="Ravin N.V."/>
            <person name="Popov V.O."/>
        </authorList>
    </citation>
    <scope>NUCLEOTIDE SEQUENCE</scope>
    <source>
        <strain evidence="5">DSM 14787</strain>
    </source>
</reference>
<feature type="modified residue" description="4-aspartylphosphate" evidence="2">
    <location>
        <position position="51"/>
    </location>
</feature>
<dbReference type="PANTHER" id="PTHR43214">
    <property type="entry name" value="TWO-COMPONENT RESPONSE REGULATOR"/>
    <property type="match status" value="1"/>
</dbReference>
<keyword evidence="2" id="KW-0597">Phosphoprotein</keyword>
<dbReference type="Pfam" id="PF00196">
    <property type="entry name" value="GerE"/>
    <property type="match status" value="1"/>
</dbReference>
<dbReference type="SMART" id="SM00448">
    <property type="entry name" value="REC"/>
    <property type="match status" value="1"/>
</dbReference>
<organism evidence="5 6">
    <name type="scientific">Thioalkalivibrio nitratireducens (strain DSM 14787 / UNIQEM 213 / ALEN2)</name>
    <dbReference type="NCBI Taxonomy" id="1255043"/>
    <lineage>
        <taxon>Bacteria</taxon>
        <taxon>Pseudomonadati</taxon>
        <taxon>Pseudomonadota</taxon>
        <taxon>Gammaproteobacteria</taxon>
        <taxon>Chromatiales</taxon>
        <taxon>Ectothiorhodospiraceae</taxon>
        <taxon>Thioalkalivibrio</taxon>
    </lineage>
</organism>
<name>L0DSK2_THIND</name>
<dbReference type="InterPro" id="IPR000792">
    <property type="entry name" value="Tscrpt_reg_LuxR_C"/>
</dbReference>
<evidence type="ECO:0000256" key="2">
    <source>
        <dbReference type="PROSITE-ProRule" id="PRU00169"/>
    </source>
</evidence>
<dbReference type="InterPro" id="IPR001789">
    <property type="entry name" value="Sig_transdc_resp-reg_receiver"/>
</dbReference>
<dbReference type="PROSITE" id="PS50043">
    <property type="entry name" value="HTH_LUXR_2"/>
    <property type="match status" value="1"/>
</dbReference>